<dbReference type="AlphaFoldDB" id="A0A1G6JNG8"/>
<dbReference type="Proteomes" id="UP000199320">
    <property type="component" value="Unassembled WGS sequence"/>
</dbReference>
<reference evidence="4 5" key="1">
    <citation type="submission" date="2016-10" db="EMBL/GenBank/DDBJ databases">
        <authorList>
            <person name="Varghese N."/>
            <person name="Submissions S."/>
        </authorList>
    </citation>
    <scope>NUCLEOTIDE SEQUENCE [LARGE SCALE GENOMIC DNA]</scope>
    <source>
        <strain evidence="2 5">CDM_1</strain>
        <strain evidence="4">CDM_6</strain>
    </source>
</reference>
<feature type="region of interest" description="Disordered" evidence="1">
    <location>
        <begin position="1"/>
        <end position="32"/>
    </location>
</feature>
<organism evidence="2 5">
    <name type="scientific">Natrinema hispanicum</name>
    <dbReference type="NCBI Taxonomy" id="392421"/>
    <lineage>
        <taxon>Archaea</taxon>
        <taxon>Methanobacteriati</taxon>
        <taxon>Methanobacteriota</taxon>
        <taxon>Stenosarchaea group</taxon>
        <taxon>Halobacteria</taxon>
        <taxon>Halobacteriales</taxon>
        <taxon>Natrialbaceae</taxon>
        <taxon>Natrinema</taxon>
    </lineage>
</organism>
<reference evidence="3" key="2">
    <citation type="submission" date="2016-10" db="EMBL/GenBank/DDBJ databases">
        <authorList>
            <person name="de Groot N.N."/>
        </authorList>
    </citation>
    <scope>NUCLEOTIDE SEQUENCE [LARGE SCALE GENOMIC DNA]</scope>
    <source>
        <strain evidence="3">CDM_6</strain>
    </source>
</reference>
<feature type="region of interest" description="Disordered" evidence="1">
    <location>
        <begin position="71"/>
        <end position="113"/>
    </location>
</feature>
<proteinExistence type="predicted"/>
<protein>
    <submittedName>
        <fullName evidence="2">Uncharacterized protein</fullName>
    </submittedName>
</protein>
<evidence type="ECO:0000313" key="5">
    <source>
        <dbReference type="Proteomes" id="UP000324021"/>
    </source>
</evidence>
<dbReference type="Proteomes" id="UP000324021">
    <property type="component" value="Unassembled WGS sequence"/>
</dbReference>
<sequence length="113" mass="11806">MWRRKVDAEDEETGVRSVPGTERMRRAGATRSAGFDVKSVCAGVRTEGVPNQKVSGRVVTPRQPHVVVLSAYSRRSRSAGNSARTSATASGSTVAVTSVGPSPLEASVTPHGS</sequence>
<gene>
    <name evidence="3" type="ORF">SAMN04488694_101105</name>
    <name evidence="2" type="ORF">SAMN05192552_1002105</name>
</gene>
<dbReference type="EMBL" id="FMZP01000002">
    <property type="protein sequence ID" value="SDC20302.1"/>
    <property type="molecule type" value="Genomic_DNA"/>
</dbReference>
<keyword evidence="4" id="KW-1185">Reference proteome</keyword>
<evidence type="ECO:0000256" key="1">
    <source>
        <dbReference type="SAM" id="MobiDB-lite"/>
    </source>
</evidence>
<evidence type="ECO:0000313" key="3">
    <source>
        <dbReference type="EMBL" id="SES68184.1"/>
    </source>
</evidence>
<evidence type="ECO:0000313" key="4">
    <source>
        <dbReference type="Proteomes" id="UP000199320"/>
    </source>
</evidence>
<feature type="compositionally biased region" description="Low complexity" evidence="1">
    <location>
        <begin position="71"/>
        <end position="102"/>
    </location>
</feature>
<dbReference type="EMBL" id="FOIC01000001">
    <property type="protein sequence ID" value="SES68184.1"/>
    <property type="molecule type" value="Genomic_DNA"/>
</dbReference>
<name>A0A1G6JNG8_9EURY</name>
<accession>A0A1G6JNG8</accession>
<evidence type="ECO:0000313" key="2">
    <source>
        <dbReference type="EMBL" id="SDC20302.1"/>
    </source>
</evidence>